<feature type="transmembrane region" description="Helical" evidence="1">
    <location>
        <begin position="47"/>
        <end position="75"/>
    </location>
</feature>
<dbReference type="AlphaFoldDB" id="A0A1H3Z016"/>
<dbReference type="STRING" id="551991.SAMN05192529_109162"/>
<dbReference type="EMBL" id="FNQY01000009">
    <property type="protein sequence ID" value="SEA17105.1"/>
    <property type="molecule type" value="Genomic_DNA"/>
</dbReference>
<feature type="transmembrane region" description="Helical" evidence="1">
    <location>
        <begin position="7"/>
        <end position="27"/>
    </location>
</feature>
<protein>
    <submittedName>
        <fullName evidence="2">Uncharacterized protein</fullName>
    </submittedName>
</protein>
<keyword evidence="1" id="KW-0472">Membrane</keyword>
<name>A0A1H3Z016_9BACT</name>
<gene>
    <name evidence="2" type="ORF">SAMN05192529_109162</name>
</gene>
<proteinExistence type="predicted"/>
<organism evidence="2 3">
    <name type="scientific">Arachidicoccus rhizosphaerae</name>
    <dbReference type="NCBI Taxonomy" id="551991"/>
    <lineage>
        <taxon>Bacteria</taxon>
        <taxon>Pseudomonadati</taxon>
        <taxon>Bacteroidota</taxon>
        <taxon>Chitinophagia</taxon>
        <taxon>Chitinophagales</taxon>
        <taxon>Chitinophagaceae</taxon>
        <taxon>Arachidicoccus</taxon>
    </lineage>
</organism>
<keyword evidence="1" id="KW-1133">Transmembrane helix</keyword>
<keyword evidence="1" id="KW-0812">Transmembrane</keyword>
<reference evidence="2 3" key="1">
    <citation type="submission" date="2016-10" db="EMBL/GenBank/DDBJ databases">
        <authorList>
            <person name="de Groot N.N."/>
        </authorList>
    </citation>
    <scope>NUCLEOTIDE SEQUENCE [LARGE SCALE GENOMIC DNA]</scope>
    <source>
        <strain evidence="2 3">Vu-144</strain>
    </source>
</reference>
<sequence>MNYVICLYILYLLIVSGVVGWAGWQLYLAGRPFVRVILYVDNQKADWINALLLTGYYLVCTGYSFMVLSSLPAVASLPAMITALSIWVGRLVLILSLLHNINMLVFSLWKKFHNV</sequence>
<keyword evidence="3" id="KW-1185">Reference proteome</keyword>
<feature type="transmembrane region" description="Helical" evidence="1">
    <location>
        <begin position="87"/>
        <end position="109"/>
    </location>
</feature>
<evidence type="ECO:0000313" key="3">
    <source>
        <dbReference type="Proteomes" id="UP000199041"/>
    </source>
</evidence>
<accession>A0A1H3Z016</accession>
<evidence type="ECO:0000313" key="2">
    <source>
        <dbReference type="EMBL" id="SEA17105.1"/>
    </source>
</evidence>
<dbReference type="RefSeq" id="WP_091397312.1">
    <property type="nucleotide sequence ID" value="NZ_FNQY01000009.1"/>
</dbReference>
<evidence type="ECO:0000256" key="1">
    <source>
        <dbReference type="SAM" id="Phobius"/>
    </source>
</evidence>
<dbReference type="Proteomes" id="UP000199041">
    <property type="component" value="Unassembled WGS sequence"/>
</dbReference>
<dbReference type="OrthoDB" id="193443at2"/>